<protein>
    <submittedName>
        <fullName evidence="1">SRPBCC family protein</fullName>
    </submittedName>
</protein>
<dbReference type="Pfam" id="PF10604">
    <property type="entry name" value="Polyketide_cyc2"/>
    <property type="match status" value="2"/>
</dbReference>
<dbReference type="SUPFAM" id="SSF55961">
    <property type="entry name" value="Bet v1-like"/>
    <property type="match status" value="2"/>
</dbReference>
<reference evidence="1" key="1">
    <citation type="submission" date="2021-01" db="EMBL/GenBank/DDBJ databases">
        <title>WGS of actinomycetes isolated from Thailand.</title>
        <authorList>
            <person name="Thawai C."/>
        </authorList>
    </citation>
    <scope>NUCLEOTIDE SEQUENCE</scope>
    <source>
        <strain evidence="1">RCU-197</strain>
    </source>
</reference>
<dbReference type="InterPro" id="IPR019587">
    <property type="entry name" value="Polyketide_cyclase/dehydratase"/>
</dbReference>
<dbReference type="AlphaFoldDB" id="A0A937ER99"/>
<proteinExistence type="predicted"/>
<dbReference type="Proteomes" id="UP000661858">
    <property type="component" value="Unassembled WGS sequence"/>
</dbReference>
<keyword evidence="2" id="KW-1185">Reference proteome</keyword>
<comment type="caution">
    <text evidence="1">The sequence shown here is derived from an EMBL/GenBank/DDBJ whole genome shotgun (WGS) entry which is preliminary data.</text>
</comment>
<sequence>MSAERVDRAAHRVHVSAPAGVVYAVLADGAKLPLYCSQSVHVERLEFDGERERLRMWALVGGKVQSWMTWRRLDQLERRLEFVQKLPGSSLDSVRGVLSVRPEGPHDSELELRYGLDDLPETEWVKQAAGLDVRAQLNQLKGFAERWTRLDDLVLSFEDSVRVHGPAELAYDFLYRAGDWPELVPDVARVALTEEAPGVQRTVLDRLTESGSHTTAAVRICFPHAGRIVYKQTATLPLLAAHTGEWSVTPDEMGTTVTSRQTVVLREEEITAALGRGAGLADARRHVRAMLGRHSLTLLDLARQHAESAVRML</sequence>
<evidence type="ECO:0000313" key="2">
    <source>
        <dbReference type="Proteomes" id="UP000661858"/>
    </source>
</evidence>
<dbReference type="RefSeq" id="WP_201844303.1">
    <property type="nucleotide sequence ID" value="NZ_JAERRK010000044.1"/>
</dbReference>
<accession>A0A937ER99</accession>
<organism evidence="1 2">
    <name type="scientific">Streptomyces actinomycinicus</name>
    <dbReference type="NCBI Taxonomy" id="1695166"/>
    <lineage>
        <taxon>Bacteria</taxon>
        <taxon>Bacillati</taxon>
        <taxon>Actinomycetota</taxon>
        <taxon>Actinomycetes</taxon>
        <taxon>Kitasatosporales</taxon>
        <taxon>Streptomycetaceae</taxon>
        <taxon>Streptomyces</taxon>
    </lineage>
</organism>
<name>A0A937ER99_9ACTN</name>
<gene>
    <name evidence="1" type="ORF">JK359_38195</name>
</gene>
<dbReference type="CDD" id="cd08861">
    <property type="entry name" value="OtcD1_ARO-CYC_like"/>
    <property type="match status" value="1"/>
</dbReference>
<dbReference type="EMBL" id="JAERRK010000044">
    <property type="protein sequence ID" value="MBL1087696.1"/>
    <property type="molecule type" value="Genomic_DNA"/>
</dbReference>
<dbReference type="InterPro" id="IPR023393">
    <property type="entry name" value="START-like_dom_sf"/>
</dbReference>
<evidence type="ECO:0000313" key="1">
    <source>
        <dbReference type="EMBL" id="MBL1087696.1"/>
    </source>
</evidence>
<dbReference type="Gene3D" id="3.30.530.20">
    <property type="match status" value="2"/>
</dbReference>